<organism evidence="2 3">
    <name type="scientific">Psychroserpens algicola</name>
    <dbReference type="NCBI Taxonomy" id="1719034"/>
    <lineage>
        <taxon>Bacteria</taxon>
        <taxon>Pseudomonadati</taxon>
        <taxon>Bacteroidota</taxon>
        <taxon>Flavobacteriia</taxon>
        <taxon>Flavobacteriales</taxon>
        <taxon>Flavobacteriaceae</taxon>
        <taxon>Psychroserpens</taxon>
    </lineage>
</organism>
<comment type="caution">
    <text evidence="2">The sequence shown here is derived from an EMBL/GenBank/DDBJ whole genome shotgun (WGS) entry which is preliminary data.</text>
</comment>
<keyword evidence="3" id="KW-1185">Reference proteome</keyword>
<dbReference type="InterPro" id="IPR001509">
    <property type="entry name" value="Epimerase_deHydtase"/>
</dbReference>
<protein>
    <submittedName>
        <fullName evidence="2">NAD-dependent epimerase/dehydratase family protein</fullName>
    </submittedName>
</protein>
<dbReference type="Proteomes" id="UP001203687">
    <property type="component" value="Unassembled WGS sequence"/>
</dbReference>
<name>A0ABT0H5H8_9FLAO</name>
<feature type="domain" description="NAD-dependent epimerase/dehydratase" evidence="1">
    <location>
        <begin position="2"/>
        <end position="231"/>
    </location>
</feature>
<evidence type="ECO:0000313" key="3">
    <source>
        <dbReference type="Proteomes" id="UP001203687"/>
    </source>
</evidence>
<dbReference type="InterPro" id="IPR036291">
    <property type="entry name" value="NAD(P)-bd_dom_sf"/>
</dbReference>
<accession>A0ABT0H5H8</accession>
<dbReference type="EMBL" id="JALPQF010000001">
    <property type="protein sequence ID" value="MCK8479274.1"/>
    <property type="molecule type" value="Genomic_DNA"/>
</dbReference>
<dbReference type="PANTHER" id="PTHR48079">
    <property type="entry name" value="PROTEIN YEEZ"/>
    <property type="match status" value="1"/>
</dbReference>
<dbReference type="Pfam" id="PF01370">
    <property type="entry name" value="Epimerase"/>
    <property type="match status" value="1"/>
</dbReference>
<dbReference type="InterPro" id="IPR051783">
    <property type="entry name" value="NAD(P)-dependent_oxidoreduct"/>
</dbReference>
<sequence length="339" mass="38157">MILVTGGTGLVGSHVLFKLVSSNKPVRAIYRRAHKLEAVKKVFGYYTQDVDTLYNSIEWVEANINDIPALDIAFKGITQVYHCAAFISFEPDKYHELRKVNIKGTANIVNLCISNAIEKLCYVSSIAAIGHEPHPDTLITETTEWNPEQDNSVYAITKYGAEMEVWRGTQEGINAVIVNPGIILGPGFWKGGGSGSLFRQIYKGLKYHPKGSSAYVDVWDVVTTMIQLMESDIINERYIIISENLTFKAFQHKVAKMFNVKPSSKEASPLLLAMVWRLDWLTHKLTGKRRKLSKQLAKSISVKTVYDNSKIKQDLNFEFKPIDNAIAQVVTYYLDDSSI</sequence>
<dbReference type="PANTHER" id="PTHR48079:SF6">
    <property type="entry name" value="NAD(P)-BINDING DOMAIN-CONTAINING PROTEIN-RELATED"/>
    <property type="match status" value="1"/>
</dbReference>
<dbReference type="Gene3D" id="3.40.50.720">
    <property type="entry name" value="NAD(P)-binding Rossmann-like Domain"/>
    <property type="match status" value="1"/>
</dbReference>
<evidence type="ECO:0000259" key="1">
    <source>
        <dbReference type="Pfam" id="PF01370"/>
    </source>
</evidence>
<gene>
    <name evidence="2" type="ORF">MUY34_01505</name>
</gene>
<evidence type="ECO:0000313" key="2">
    <source>
        <dbReference type="EMBL" id="MCK8479274.1"/>
    </source>
</evidence>
<proteinExistence type="predicted"/>
<dbReference type="SUPFAM" id="SSF51735">
    <property type="entry name" value="NAD(P)-binding Rossmann-fold domains"/>
    <property type="match status" value="1"/>
</dbReference>
<reference evidence="2" key="1">
    <citation type="submission" date="2022-04" db="EMBL/GenBank/DDBJ databases">
        <authorList>
            <person name="Ren T."/>
        </authorList>
    </citation>
    <scope>NUCLEOTIDE SEQUENCE</scope>
    <source>
        <strain evidence="2">F63249</strain>
    </source>
</reference>
<dbReference type="RefSeq" id="WP_248411651.1">
    <property type="nucleotide sequence ID" value="NZ_JALPQF010000001.1"/>
</dbReference>